<dbReference type="PANTHER" id="PTHR11955">
    <property type="entry name" value="FATTY ACID BINDING PROTEIN"/>
    <property type="match status" value="1"/>
</dbReference>
<dbReference type="InterPro" id="IPR012674">
    <property type="entry name" value="Calycin"/>
</dbReference>
<dbReference type="CDD" id="cd00742">
    <property type="entry name" value="FABP"/>
    <property type="match status" value="1"/>
</dbReference>
<dbReference type="WBParaSite" id="Csp11.Scaffold629.g14171.t1">
    <property type="protein sequence ID" value="Csp11.Scaffold629.g14171.t1"/>
    <property type="gene ID" value="Csp11.Scaffold629.g14171"/>
</dbReference>
<dbReference type="eggNOG" id="KOG4015">
    <property type="taxonomic scope" value="Eukaryota"/>
</dbReference>
<dbReference type="Pfam" id="PF00061">
    <property type="entry name" value="Lipocalin"/>
    <property type="match status" value="1"/>
</dbReference>
<name>A0A1I7U2F7_9PELO</name>
<feature type="domain" description="Cytosolic fatty-acid binding proteins" evidence="4">
    <location>
        <begin position="9"/>
        <end position="26"/>
    </location>
</feature>
<keyword evidence="5" id="KW-1185">Reference proteome</keyword>
<dbReference type="FunFam" id="2.40.128.20:FF:000001">
    <property type="entry name" value="Fatty acid-binding protein, adipocyte"/>
    <property type="match status" value="1"/>
</dbReference>
<evidence type="ECO:0000256" key="1">
    <source>
        <dbReference type="ARBA" id="ARBA00008390"/>
    </source>
</evidence>
<evidence type="ECO:0000256" key="3">
    <source>
        <dbReference type="RuleBase" id="RU003696"/>
    </source>
</evidence>
<protein>
    <submittedName>
        <fullName evidence="6">FABP domain-containing protein</fullName>
    </submittedName>
</protein>
<dbReference type="InterPro" id="IPR031259">
    <property type="entry name" value="ILBP"/>
</dbReference>
<dbReference type="InterPro" id="IPR000463">
    <property type="entry name" value="Fatty_acid-bd"/>
</dbReference>
<accession>A0A1I7U2F7</accession>
<evidence type="ECO:0000313" key="6">
    <source>
        <dbReference type="WBParaSite" id="Csp11.Scaffold629.g14171.t1"/>
    </source>
</evidence>
<dbReference type="PRINTS" id="PR00178">
    <property type="entry name" value="FATTYACIDBP"/>
</dbReference>
<keyword evidence="3" id="KW-0813">Transport</keyword>
<organism evidence="5 6">
    <name type="scientific">Caenorhabditis tropicalis</name>
    <dbReference type="NCBI Taxonomy" id="1561998"/>
    <lineage>
        <taxon>Eukaryota</taxon>
        <taxon>Metazoa</taxon>
        <taxon>Ecdysozoa</taxon>
        <taxon>Nematoda</taxon>
        <taxon>Chromadorea</taxon>
        <taxon>Rhabditida</taxon>
        <taxon>Rhabditina</taxon>
        <taxon>Rhabditomorpha</taxon>
        <taxon>Rhabditoidea</taxon>
        <taxon>Rhabditidae</taxon>
        <taxon>Peloderinae</taxon>
        <taxon>Caenorhabditis</taxon>
    </lineage>
</organism>
<dbReference type="GO" id="GO:0005504">
    <property type="term" value="F:fatty acid binding"/>
    <property type="evidence" value="ECO:0007669"/>
    <property type="project" value="UniProtKB-ARBA"/>
</dbReference>
<dbReference type="Proteomes" id="UP000095282">
    <property type="component" value="Unplaced"/>
</dbReference>
<dbReference type="SUPFAM" id="SSF50814">
    <property type="entry name" value="Lipocalins"/>
    <property type="match status" value="1"/>
</dbReference>
<dbReference type="PROSITE" id="PS00214">
    <property type="entry name" value="FABP"/>
    <property type="match status" value="1"/>
</dbReference>
<proteinExistence type="inferred from homology"/>
<dbReference type="Gene3D" id="2.40.128.20">
    <property type="match status" value="1"/>
</dbReference>
<dbReference type="STRING" id="1561998.A0A1I7U2F7"/>
<evidence type="ECO:0000313" key="5">
    <source>
        <dbReference type="Proteomes" id="UP000095282"/>
    </source>
</evidence>
<dbReference type="AlphaFoldDB" id="A0A1I7U2F7"/>
<evidence type="ECO:0000259" key="4">
    <source>
        <dbReference type="PROSITE" id="PS00214"/>
    </source>
</evidence>
<dbReference type="InterPro" id="IPR000566">
    <property type="entry name" value="Lipocln_cytosolic_FA-bd_dom"/>
</dbReference>
<evidence type="ECO:0000256" key="2">
    <source>
        <dbReference type="ARBA" id="ARBA00023121"/>
    </source>
</evidence>
<reference evidence="6" key="1">
    <citation type="submission" date="2016-11" db="UniProtKB">
        <authorList>
            <consortium name="WormBaseParasite"/>
        </authorList>
    </citation>
    <scope>IDENTIFICATION</scope>
</reference>
<keyword evidence="2" id="KW-0446">Lipid-binding</keyword>
<comment type="similarity">
    <text evidence="1 3">Belongs to the calycin superfamily. Fatty-acid binding protein (FABP) family.</text>
</comment>
<sequence length="137" mass="15955">MASLNDFAGKWKLVHSENFDEYMKEIGVGLITRKAAAHLKPTLEIYLDGDTWHINQYSTFKNTKLAFKLGEEFVENSPDDRTYNSVLTFENGKLVHRQNKIKENHKSSVLLSWLENGKLIQTYQSGDVICRREFERE</sequence>